<protein>
    <recommendedName>
        <fullName evidence="2">BHLH domain-containing protein</fullName>
    </recommendedName>
</protein>
<organism evidence="3 4">
    <name type="scientific">Brassicogethes aeneus</name>
    <name type="common">Rape pollen beetle</name>
    <name type="synonym">Meligethes aeneus</name>
    <dbReference type="NCBI Taxonomy" id="1431903"/>
    <lineage>
        <taxon>Eukaryota</taxon>
        <taxon>Metazoa</taxon>
        <taxon>Ecdysozoa</taxon>
        <taxon>Arthropoda</taxon>
        <taxon>Hexapoda</taxon>
        <taxon>Insecta</taxon>
        <taxon>Pterygota</taxon>
        <taxon>Neoptera</taxon>
        <taxon>Endopterygota</taxon>
        <taxon>Coleoptera</taxon>
        <taxon>Polyphaga</taxon>
        <taxon>Cucujiformia</taxon>
        <taxon>Nitidulidae</taxon>
        <taxon>Meligethinae</taxon>
        <taxon>Brassicogethes</taxon>
    </lineage>
</organism>
<evidence type="ECO:0000256" key="1">
    <source>
        <dbReference type="ARBA" id="ARBA00023125"/>
    </source>
</evidence>
<dbReference type="InterPro" id="IPR036638">
    <property type="entry name" value="HLH_DNA-bd_sf"/>
</dbReference>
<dbReference type="GO" id="GO:0032502">
    <property type="term" value="P:developmental process"/>
    <property type="evidence" value="ECO:0007669"/>
    <property type="project" value="TreeGrafter"/>
</dbReference>
<dbReference type="CDD" id="cd11418">
    <property type="entry name" value="bHLH_TS_ASCL"/>
    <property type="match status" value="1"/>
</dbReference>
<proteinExistence type="predicted"/>
<reference evidence="3" key="1">
    <citation type="submission" date="2021-12" db="EMBL/GenBank/DDBJ databases">
        <authorList>
            <person name="King R."/>
        </authorList>
    </citation>
    <scope>NUCLEOTIDE SEQUENCE</scope>
</reference>
<evidence type="ECO:0000313" key="3">
    <source>
        <dbReference type="EMBL" id="CAH0561247.1"/>
    </source>
</evidence>
<dbReference type="PANTHER" id="PTHR23349:SF108">
    <property type="entry name" value="BHLH DOMAIN-CONTAINING PROTEIN"/>
    <property type="match status" value="1"/>
</dbReference>
<dbReference type="EMBL" id="OV121138">
    <property type="protein sequence ID" value="CAH0561247.1"/>
    <property type="molecule type" value="Genomic_DNA"/>
</dbReference>
<dbReference type="PANTHER" id="PTHR23349">
    <property type="entry name" value="BASIC HELIX-LOOP-HELIX TRANSCRIPTION FACTOR, TWIST"/>
    <property type="match status" value="1"/>
</dbReference>
<dbReference type="SMART" id="SM00353">
    <property type="entry name" value="HLH"/>
    <property type="match status" value="1"/>
</dbReference>
<sequence>MPIAQNKRQLKKSKIKNTRLSRCMRVSKIKQIIPWSSPSHQFKGIVRTKRVKKIMDFDETLIWNNFSISGTAEKRCFKPLREKNNGKKSHGHVSASIRDKPPQVVAKRNARERRRVQAVNSAFVKLRKAIPIQNARSKRISKVKTLQNAIRYIRALEEILQNNSNGPDYYGFDDNISVINNYEDFSNNSFCYDNNLTSRTIES</sequence>
<dbReference type="GO" id="GO:0000977">
    <property type="term" value="F:RNA polymerase II transcription regulatory region sequence-specific DNA binding"/>
    <property type="evidence" value="ECO:0007669"/>
    <property type="project" value="TreeGrafter"/>
</dbReference>
<accession>A0A9P0FKV1</accession>
<evidence type="ECO:0000313" key="4">
    <source>
        <dbReference type="Proteomes" id="UP001154078"/>
    </source>
</evidence>
<feature type="domain" description="BHLH" evidence="2">
    <location>
        <begin position="103"/>
        <end position="156"/>
    </location>
</feature>
<dbReference type="PROSITE" id="PS50888">
    <property type="entry name" value="BHLH"/>
    <property type="match status" value="1"/>
</dbReference>
<dbReference type="SUPFAM" id="SSF47459">
    <property type="entry name" value="HLH, helix-loop-helix DNA-binding domain"/>
    <property type="match status" value="1"/>
</dbReference>
<dbReference type="Proteomes" id="UP001154078">
    <property type="component" value="Chromosome 7"/>
</dbReference>
<dbReference type="GO" id="GO:0000981">
    <property type="term" value="F:DNA-binding transcription factor activity, RNA polymerase II-specific"/>
    <property type="evidence" value="ECO:0007669"/>
    <property type="project" value="TreeGrafter"/>
</dbReference>
<keyword evidence="1" id="KW-0238">DNA-binding</keyword>
<dbReference type="InterPro" id="IPR011598">
    <property type="entry name" value="bHLH_dom"/>
</dbReference>
<dbReference type="AlphaFoldDB" id="A0A9P0FKV1"/>
<dbReference type="InterPro" id="IPR050283">
    <property type="entry name" value="E-box_TF_Regulators"/>
</dbReference>
<keyword evidence="4" id="KW-1185">Reference proteome</keyword>
<gene>
    <name evidence="3" type="ORF">MELIAE_LOCUS10824</name>
</gene>
<evidence type="ECO:0000259" key="2">
    <source>
        <dbReference type="PROSITE" id="PS50888"/>
    </source>
</evidence>
<dbReference type="Pfam" id="PF00010">
    <property type="entry name" value="HLH"/>
    <property type="match status" value="1"/>
</dbReference>
<dbReference type="GO" id="GO:0046983">
    <property type="term" value="F:protein dimerization activity"/>
    <property type="evidence" value="ECO:0007669"/>
    <property type="project" value="InterPro"/>
</dbReference>
<name>A0A9P0FKV1_BRAAE</name>
<dbReference type="OrthoDB" id="6241467at2759"/>
<dbReference type="Gene3D" id="4.10.280.10">
    <property type="entry name" value="Helix-loop-helix DNA-binding domain"/>
    <property type="match status" value="1"/>
</dbReference>